<dbReference type="AlphaFoldDB" id="A0A7G9YUU8"/>
<organism evidence="3">
    <name type="scientific">Candidatus Methanophagaceae archaeon ANME-1 ERB6</name>
    <dbReference type="NCBI Taxonomy" id="2759912"/>
    <lineage>
        <taxon>Archaea</taxon>
        <taxon>Methanobacteriati</taxon>
        <taxon>Methanobacteriota</taxon>
        <taxon>Stenosarchaea group</taxon>
        <taxon>Methanomicrobia</taxon>
        <taxon>Candidatus Methanophagales</taxon>
        <taxon>Candidatus Methanophagaceae</taxon>
    </lineage>
</organism>
<dbReference type="Pfam" id="PF04041">
    <property type="entry name" value="Glyco_hydro_130"/>
    <property type="match status" value="1"/>
</dbReference>
<keyword evidence="2" id="KW-0808">Transferase</keyword>
<evidence type="ECO:0000256" key="1">
    <source>
        <dbReference type="ARBA" id="ARBA00022676"/>
    </source>
</evidence>
<sequence length="87" mass="9821">MLLDINDPTNVLYRIKEPVLEPEEDDGHIIYPCGAVVIKDVLFVYYGSRDVTVKVATTNMDKFLDAMKDTEEAKITKTKAAEKLICN</sequence>
<evidence type="ECO:0000313" key="3">
    <source>
        <dbReference type="EMBL" id="QNO51782.1"/>
    </source>
</evidence>
<proteinExistence type="predicted"/>
<name>A0A7G9YUU8_9EURY</name>
<protein>
    <recommendedName>
        <fullName evidence="4">4-O-beta-D-mannosyl-D-glucose phosphorylase</fullName>
    </recommendedName>
</protein>
<dbReference type="SUPFAM" id="SSF75005">
    <property type="entry name" value="Arabinanase/levansucrase/invertase"/>
    <property type="match status" value="1"/>
</dbReference>
<dbReference type="PANTHER" id="PTHR34106">
    <property type="entry name" value="GLYCOSIDASE"/>
    <property type="match status" value="1"/>
</dbReference>
<evidence type="ECO:0000256" key="2">
    <source>
        <dbReference type="ARBA" id="ARBA00022679"/>
    </source>
</evidence>
<dbReference type="InterPro" id="IPR007184">
    <property type="entry name" value="Mannoside_phosphorylase"/>
</dbReference>
<dbReference type="EMBL" id="MT631478">
    <property type="protein sequence ID" value="QNO51782.1"/>
    <property type="molecule type" value="Genomic_DNA"/>
</dbReference>
<reference evidence="3" key="1">
    <citation type="submission" date="2020-06" db="EMBL/GenBank/DDBJ databases">
        <title>Unique genomic features of the anaerobic methanotrophic archaea.</title>
        <authorList>
            <person name="Chadwick G.L."/>
            <person name="Skennerton C.T."/>
            <person name="Laso-Perez R."/>
            <person name="Leu A.O."/>
            <person name="Speth D.R."/>
            <person name="Yu H."/>
            <person name="Morgan-Lang C."/>
            <person name="Hatzenpichler R."/>
            <person name="Goudeau D."/>
            <person name="Malmstrom R."/>
            <person name="Brazelton W.J."/>
            <person name="Woyke T."/>
            <person name="Hallam S.J."/>
            <person name="Tyson G.W."/>
            <person name="Wegener G."/>
            <person name="Boetius A."/>
            <person name="Orphan V."/>
        </authorList>
    </citation>
    <scope>NUCLEOTIDE SEQUENCE</scope>
</reference>
<dbReference type="Gene3D" id="2.115.10.20">
    <property type="entry name" value="Glycosyl hydrolase domain, family 43"/>
    <property type="match status" value="1"/>
</dbReference>
<dbReference type="InterPro" id="IPR023296">
    <property type="entry name" value="Glyco_hydro_beta-prop_sf"/>
</dbReference>
<evidence type="ECO:0008006" key="4">
    <source>
        <dbReference type="Google" id="ProtNLM"/>
    </source>
</evidence>
<dbReference type="PANTHER" id="PTHR34106:SF5">
    <property type="entry name" value="GLYCOSIDASE"/>
    <property type="match status" value="1"/>
</dbReference>
<keyword evidence="1" id="KW-0328">Glycosyltransferase</keyword>
<accession>A0A7G9YUU8</accession>
<gene>
    <name evidence="3" type="ORF">PFGANNDM_00017</name>
</gene>
<dbReference type="GO" id="GO:0016757">
    <property type="term" value="F:glycosyltransferase activity"/>
    <property type="evidence" value="ECO:0007669"/>
    <property type="project" value="UniProtKB-KW"/>
</dbReference>